<evidence type="ECO:0000313" key="4">
    <source>
        <dbReference type="EMBL" id="VAW79671.1"/>
    </source>
</evidence>
<dbReference type="InterPro" id="IPR000688">
    <property type="entry name" value="HypA/HybF"/>
</dbReference>
<sequence length="134" mass="14358">MGNVRPDVGAIKLMHELSVCQSMLRQVNEIARQHNAWHVSRVQVGIGVLSGVEPDLLKQVFPVASAGTLAEGAQLSIETLPVCVRCESCGVESVVEANKLVCSACGDWHTQLVSGNEMLLDSIEIESGRGHARV</sequence>
<name>A0A3B0YJT8_9ZZZZ</name>
<organism evidence="4">
    <name type="scientific">hydrothermal vent metagenome</name>
    <dbReference type="NCBI Taxonomy" id="652676"/>
    <lineage>
        <taxon>unclassified sequences</taxon>
        <taxon>metagenomes</taxon>
        <taxon>ecological metagenomes</taxon>
    </lineage>
</organism>
<accession>A0A3B0YJT8</accession>
<protein>
    <submittedName>
        <fullName evidence="4">[NiFe] hydrogenase nickel incorporation protein HypA</fullName>
    </submittedName>
</protein>
<dbReference type="EMBL" id="UOFM01000319">
    <property type="protein sequence ID" value="VAW79671.1"/>
    <property type="molecule type" value="Genomic_DNA"/>
</dbReference>
<evidence type="ECO:0000256" key="1">
    <source>
        <dbReference type="ARBA" id="ARBA00022596"/>
    </source>
</evidence>
<dbReference type="AlphaFoldDB" id="A0A3B0YJT8"/>
<dbReference type="NCBIfam" id="TIGR00100">
    <property type="entry name" value="hypA"/>
    <property type="match status" value="1"/>
</dbReference>
<dbReference type="GO" id="GO:0051604">
    <property type="term" value="P:protein maturation"/>
    <property type="evidence" value="ECO:0007669"/>
    <property type="project" value="InterPro"/>
</dbReference>
<dbReference type="HAMAP" id="MF_00213">
    <property type="entry name" value="HypA_HybF"/>
    <property type="match status" value="1"/>
</dbReference>
<evidence type="ECO:0000256" key="2">
    <source>
        <dbReference type="ARBA" id="ARBA00022723"/>
    </source>
</evidence>
<reference evidence="4" key="1">
    <citation type="submission" date="2018-06" db="EMBL/GenBank/DDBJ databases">
        <authorList>
            <person name="Zhirakovskaya E."/>
        </authorList>
    </citation>
    <scope>NUCLEOTIDE SEQUENCE</scope>
</reference>
<dbReference type="PIRSF" id="PIRSF004761">
    <property type="entry name" value="Hydrgn_mat_HypA"/>
    <property type="match status" value="1"/>
</dbReference>
<evidence type="ECO:0000256" key="3">
    <source>
        <dbReference type="ARBA" id="ARBA00022833"/>
    </source>
</evidence>
<proteinExistence type="inferred from homology"/>
<gene>
    <name evidence="4" type="ORF">MNBD_GAMMA14-2677</name>
</gene>
<keyword evidence="1" id="KW-0533">Nickel</keyword>
<dbReference type="PANTHER" id="PTHR34535:SF3">
    <property type="entry name" value="HYDROGENASE MATURATION FACTOR HYPA"/>
    <property type="match status" value="1"/>
</dbReference>
<dbReference type="PANTHER" id="PTHR34535">
    <property type="entry name" value="HYDROGENASE MATURATION FACTOR HYPA"/>
    <property type="match status" value="1"/>
</dbReference>
<dbReference type="GO" id="GO:0008270">
    <property type="term" value="F:zinc ion binding"/>
    <property type="evidence" value="ECO:0007669"/>
    <property type="project" value="TreeGrafter"/>
</dbReference>
<keyword evidence="3" id="KW-0862">Zinc</keyword>
<keyword evidence="2" id="KW-0479">Metal-binding</keyword>
<dbReference type="Gene3D" id="3.30.2320.80">
    <property type="match status" value="1"/>
</dbReference>
<dbReference type="GO" id="GO:0016151">
    <property type="term" value="F:nickel cation binding"/>
    <property type="evidence" value="ECO:0007669"/>
    <property type="project" value="InterPro"/>
</dbReference>
<dbReference type="Pfam" id="PF01155">
    <property type="entry name" value="HypA"/>
    <property type="match status" value="1"/>
</dbReference>